<evidence type="ECO:0000256" key="1">
    <source>
        <dbReference type="ARBA" id="ARBA00023015"/>
    </source>
</evidence>
<dbReference type="SUPFAM" id="SSF47413">
    <property type="entry name" value="lambda repressor-like DNA-binding domains"/>
    <property type="match status" value="1"/>
</dbReference>
<dbReference type="GO" id="GO:0000976">
    <property type="term" value="F:transcription cis-regulatory region binding"/>
    <property type="evidence" value="ECO:0007669"/>
    <property type="project" value="TreeGrafter"/>
</dbReference>
<gene>
    <name evidence="5" type="ordered locus">YPA_3179</name>
</gene>
<dbReference type="InterPro" id="IPR046335">
    <property type="entry name" value="LacI/GalR-like_sensor"/>
</dbReference>
<keyword evidence="2" id="KW-0238">DNA-binding</keyword>
<proteinExistence type="predicted"/>
<dbReference type="Gene3D" id="1.10.260.40">
    <property type="entry name" value="lambda repressor-like DNA-binding domains"/>
    <property type="match status" value="1"/>
</dbReference>
<dbReference type="KEGG" id="ypa:YPA_3179"/>
<dbReference type="PANTHER" id="PTHR30146:SF109">
    <property type="entry name" value="HTH-TYPE TRANSCRIPTIONAL REGULATOR GALS"/>
    <property type="match status" value="1"/>
</dbReference>
<dbReference type="CDD" id="cd06267">
    <property type="entry name" value="PBP1_LacI_sugar_binding-like"/>
    <property type="match status" value="1"/>
</dbReference>
<protein>
    <submittedName>
        <fullName evidence="5">Transcriptional regulator, LacI family</fullName>
    </submittedName>
</protein>
<dbReference type="Pfam" id="PF00356">
    <property type="entry name" value="LacI"/>
    <property type="match status" value="1"/>
</dbReference>
<keyword evidence="1" id="KW-0805">Transcription regulation</keyword>
<dbReference type="PROSITE" id="PS50932">
    <property type="entry name" value="HTH_LACI_2"/>
    <property type="match status" value="1"/>
</dbReference>
<keyword evidence="3" id="KW-0804">Transcription</keyword>
<evidence type="ECO:0000313" key="5">
    <source>
        <dbReference type="EMBL" id="ABG15141.1"/>
    </source>
</evidence>
<dbReference type="GeneID" id="57974008"/>
<dbReference type="InterPro" id="IPR010982">
    <property type="entry name" value="Lambda_DNA-bd_dom_sf"/>
</dbReference>
<dbReference type="InterPro" id="IPR000843">
    <property type="entry name" value="HTH_LacI"/>
</dbReference>
<name>A0A0E1P2P0_YERPA</name>
<dbReference type="RefSeq" id="WP_002210384.1">
    <property type="nucleotide sequence ID" value="NC_008150.1"/>
</dbReference>
<dbReference type="Gene3D" id="3.40.50.2300">
    <property type="match status" value="2"/>
</dbReference>
<dbReference type="Proteomes" id="UP000001971">
    <property type="component" value="Chromosome"/>
</dbReference>
<feature type="domain" description="HTH lacI-type" evidence="4">
    <location>
        <begin position="3"/>
        <end position="57"/>
    </location>
</feature>
<dbReference type="PANTHER" id="PTHR30146">
    <property type="entry name" value="LACI-RELATED TRANSCRIPTIONAL REPRESSOR"/>
    <property type="match status" value="1"/>
</dbReference>
<accession>A0A0E1P2P0</accession>
<evidence type="ECO:0000256" key="3">
    <source>
        <dbReference type="ARBA" id="ARBA00023163"/>
    </source>
</evidence>
<evidence type="ECO:0000313" key="6">
    <source>
        <dbReference type="Proteomes" id="UP000001971"/>
    </source>
</evidence>
<dbReference type="GO" id="GO:0003700">
    <property type="term" value="F:DNA-binding transcription factor activity"/>
    <property type="evidence" value="ECO:0007669"/>
    <property type="project" value="TreeGrafter"/>
</dbReference>
<evidence type="ECO:0000259" key="4">
    <source>
        <dbReference type="PROSITE" id="PS50932"/>
    </source>
</evidence>
<evidence type="ECO:0000256" key="2">
    <source>
        <dbReference type="ARBA" id="ARBA00023125"/>
    </source>
</evidence>
<dbReference type="SMART" id="SM00354">
    <property type="entry name" value="HTH_LACI"/>
    <property type="match status" value="1"/>
</dbReference>
<dbReference type="EMBL" id="CP000308">
    <property type="protein sequence ID" value="ABG15141.1"/>
    <property type="molecule type" value="Genomic_DNA"/>
</dbReference>
<dbReference type="CDD" id="cd01392">
    <property type="entry name" value="HTH_LacI"/>
    <property type="match status" value="1"/>
</dbReference>
<dbReference type="InterPro" id="IPR028082">
    <property type="entry name" value="Peripla_BP_I"/>
</dbReference>
<dbReference type="PROSITE" id="PS00356">
    <property type="entry name" value="HTH_LACI_1"/>
    <property type="match status" value="1"/>
</dbReference>
<dbReference type="AlphaFoldDB" id="A0A0E1P2P0"/>
<organism evidence="5 6">
    <name type="scientific">Yersinia pestis bv. Antiqua (strain Antiqua)</name>
    <dbReference type="NCBI Taxonomy" id="360102"/>
    <lineage>
        <taxon>Bacteria</taxon>
        <taxon>Pseudomonadati</taxon>
        <taxon>Pseudomonadota</taxon>
        <taxon>Gammaproteobacteria</taxon>
        <taxon>Enterobacterales</taxon>
        <taxon>Yersiniaceae</taxon>
        <taxon>Yersinia</taxon>
    </lineage>
</organism>
<dbReference type="PATRIC" id="fig|360102.15.peg.1892"/>
<reference evidence="5 6" key="1">
    <citation type="journal article" date="2006" name="J. Bacteriol.">
        <title>Complete genome sequence of Yersinia pestis strains Antiqua and Nepal516: evidence of gene reduction in an emerging pathogen.</title>
        <authorList>
            <person name="Chain P.S."/>
            <person name="Hu P."/>
            <person name="Malfatti S.A."/>
            <person name="Radnedge L."/>
            <person name="Larimer F."/>
            <person name="Vergez L.M."/>
            <person name="Worsham P."/>
            <person name="Chu M.C."/>
            <person name="Andersen G.L."/>
        </authorList>
    </citation>
    <scope>NUCLEOTIDE SEQUENCE [LARGE SCALE GENOMIC DNA]</scope>
    <source>
        <strain evidence="5 6">Antiqua</strain>
    </source>
</reference>
<dbReference type="HOGENOM" id="CLU_037628_6_1_6"/>
<dbReference type="SUPFAM" id="SSF53822">
    <property type="entry name" value="Periplasmic binding protein-like I"/>
    <property type="match status" value="1"/>
</dbReference>
<sequence length="328" mass="36492">MSVTIKDVAKRAKVSISTVSYAINGSPKITEETRLRVLKIAQEMNYTANNNAKMLKAKKSGAIGLFFNSWFGPVYSELVRGIEERVHREHYDLVACSLYGGEQSTAHKYLRDRSVDGAIILTSSFDDRFLQSVASDVLPIVVLDRELKSPHIYNVLIDNFGGAFKAVNALLAKGCRDIYFFSGPEQSYDNQKRLDGFIAALGYHNIQLNRDFIIHSNFTEADAYLKMQALIAAGRVPSAIFSANDEMAIGILRAAKEHNIRVPDDLKVVGFDNIYASSVLTPSLTTINHHKYEMGVISANTLLRAIKEETNIDAVTLLPTELIERETL</sequence>
<dbReference type="Pfam" id="PF13377">
    <property type="entry name" value="Peripla_BP_3"/>
    <property type="match status" value="1"/>
</dbReference>